<name>A0A2T0U0V4_9SPHI</name>
<keyword evidence="1" id="KW-0812">Transmembrane</keyword>
<comment type="caution">
    <text evidence="2">The sequence shown here is derived from an EMBL/GenBank/DDBJ whole genome shotgun (WGS) entry which is preliminary data.</text>
</comment>
<evidence type="ECO:0000313" key="3">
    <source>
        <dbReference type="Proteomes" id="UP000238034"/>
    </source>
</evidence>
<sequence>MPNMPKLPFAFPDFVKYPLQGMLYLLLGYFVYKEFTKKDECADLRVTVKAQALRIVEVEKRNDDLTWAIAVKSGIIDELRSKKDSTTKESKNENN</sequence>
<accession>A0A2T0U0V4</accession>
<keyword evidence="1" id="KW-0472">Membrane</keyword>
<dbReference type="Proteomes" id="UP000238034">
    <property type="component" value="Unassembled WGS sequence"/>
</dbReference>
<keyword evidence="3" id="KW-1185">Reference proteome</keyword>
<keyword evidence="1" id="KW-1133">Transmembrane helix</keyword>
<organism evidence="2 3">
    <name type="scientific">Arcticibacter pallidicorallinus</name>
    <dbReference type="NCBI Taxonomy" id="1259464"/>
    <lineage>
        <taxon>Bacteria</taxon>
        <taxon>Pseudomonadati</taxon>
        <taxon>Bacteroidota</taxon>
        <taxon>Sphingobacteriia</taxon>
        <taxon>Sphingobacteriales</taxon>
        <taxon>Sphingobacteriaceae</taxon>
        <taxon>Arcticibacter</taxon>
    </lineage>
</organism>
<gene>
    <name evidence="2" type="ORF">B0I27_107118</name>
</gene>
<dbReference type="EMBL" id="PVTH01000007">
    <property type="protein sequence ID" value="PRY51532.1"/>
    <property type="molecule type" value="Genomic_DNA"/>
</dbReference>
<dbReference type="AlphaFoldDB" id="A0A2T0U0V4"/>
<proteinExistence type="predicted"/>
<evidence type="ECO:0000313" key="2">
    <source>
        <dbReference type="EMBL" id="PRY51532.1"/>
    </source>
</evidence>
<protein>
    <submittedName>
        <fullName evidence="2">Uncharacterized protein</fullName>
    </submittedName>
</protein>
<feature type="transmembrane region" description="Helical" evidence="1">
    <location>
        <begin position="14"/>
        <end position="32"/>
    </location>
</feature>
<evidence type="ECO:0000256" key="1">
    <source>
        <dbReference type="SAM" id="Phobius"/>
    </source>
</evidence>
<reference evidence="2 3" key="1">
    <citation type="submission" date="2018-03" db="EMBL/GenBank/DDBJ databases">
        <title>Genomic Encyclopedia of Type Strains, Phase III (KMG-III): the genomes of soil and plant-associated and newly described type strains.</title>
        <authorList>
            <person name="Whitman W."/>
        </authorList>
    </citation>
    <scope>NUCLEOTIDE SEQUENCE [LARGE SCALE GENOMIC DNA]</scope>
    <source>
        <strain evidence="2 3">CGMCC 1.9313</strain>
    </source>
</reference>